<dbReference type="PANTHER" id="PTHR40274">
    <property type="entry name" value="VIRGINIAMYCIN B LYASE"/>
    <property type="match status" value="1"/>
</dbReference>
<dbReference type="Gene3D" id="2.130.10.10">
    <property type="entry name" value="YVTN repeat-like/Quinoprotein amine dehydrogenase"/>
    <property type="match status" value="2"/>
</dbReference>
<name>A0A654LTT3_9ARCH</name>
<dbReference type="AlphaFoldDB" id="A0A654LTT3"/>
<dbReference type="KEGG" id="taa:NMY3_00574"/>
<dbReference type="OrthoDB" id="12253at2157"/>
<proteinExistence type="predicted"/>
<feature type="transmembrane region" description="Helical" evidence="1">
    <location>
        <begin position="7"/>
        <end position="27"/>
    </location>
</feature>
<reference evidence="3" key="1">
    <citation type="submission" date="2015-10" db="EMBL/GenBank/DDBJ databases">
        <title>Niche specialization of a soil ammonia-oxidizing archaeon, Candidatus Nitrosocosmicus oleophilus.</title>
        <authorList>
            <person name="Jung M.-Y."/>
            <person name="Rhee S.-K."/>
        </authorList>
    </citation>
    <scope>NUCLEOTIDE SEQUENCE [LARGE SCALE GENOMIC DNA]</scope>
    <source>
        <strain evidence="3">MY3</strain>
    </source>
</reference>
<evidence type="ECO:0000313" key="3">
    <source>
        <dbReference type="Proteomes" id="UP000058925"/>
    </source>
</evidence>
<dbReference type="RefSeq" id="WP_196817383.1">
    <property type="nucleotide sequence ID" value="NZ_CP012850.1"/>
</dbReference>
<dbReference type="InterPro" id="IPR051344">
    <property type="entry name" value="Vgb"/>
</dbReference>
<sequence length="596" mass="67713">MDKYVRNMIISVVVVATVTYLSLNYLFTNSIFFSSLLNIDKSFDRLFSSTKEDDTLSSQLDKGSVITPVAERDKKYVCGDSMANSNDYITEFVIPFPCSQPVGLTADKNNNIWIAANWIGRFLVFDTSTNNFIKNISIPNWNPKTTFGSMMWDLKFDKNGDLWFTDEQSSSVWKYLVKQNKFERYISPTNSSYPLSLTFDSNGLVWFTNVFGKKLGILNPEEVKNNTTMGIREIDLGKRINFETMGPSSMSFSPTDKSKTNTLLERNSSSSNVTVNFNDTEEKEDADTMWFSTVDFPYGGQIVKFNMQTQNYTIYDLNKTKSLPISIAQDDKGRVWTNDHASNLFLVLDPKTNQVKQYATSPASTRNTTTLPYYNQYYDGKIWFNEHEGNAIAQYDIKNKTLIEYHIATRNIAWGNTSNPLKFTIDNNGSVWFTEWTENKIGRISKENMNNIPISLSTSKDKIIIDSKANIGDSVDVFVSRNKLNNSDDISSYNGYESSSKMSSFDNLSDKPFNITMFATSSIAKNGQLWNLTSNFDKRTFSVSDLPISSLLPLKTTLYISPTETVVPGNYTLTVSARYNNEITYSKIIDLHISVY</sequence>
<dbReference type="SUPFAM" id="SSF101898">
    <property type="entry name" value="NHL repeat"/>
    <property type="match status" value="1"/>
</dbReference>
<dbReference type="Proteomes" id="UP000058925">
    <property type="component" value="Chromosome"/>
</dbReference>
<gene>
    <name evidence="2" type="primary">vgb_1</name>
    <name evidence="2" type="ORF">NMY3_00574</name>
</gene>
<protein>
    <submittedName>
        <fullName evidence="2">Virginiamycin B lyase</fullName>
        <ecNumber evidence="2">4.2.99.-</ecNumber>
    </submittedName>
</protein>
<dbReference type="EMBL" id="CP012850">
    <property type="protein sequence ID" value="ALI34784.1"/>
    <property type="molecule type" value="Genomic_DNA"/>
</dbReference>
<keyword evidence="3" id="KW-1185">Reference proteome</keyword>
<dbReference type="InterPro" id="IPR015943">
    <property type="entry name" value="WD40/YVTN_repeat-like_dom_sf"/>
</dbReference>
<dbReference type="EC" id="4.2.99.-" evidence="2"/>
<keyword evidence="1" id="KW-1133">Transmembrane helix</keyword>
<evidence type="ECO:0000313" key="2">
    <source>
        <dbReference type="EMBL" id="ALI34784.1"/>
    </source>
</evidence>
<accession>A0A654LTT3</accession>
<dbReference type="GeneID" id="60420735"/>
<dbReference type="PANTHER" id="PTHR40274:SF3">
    <property type="entry name" value="VIRGINIAMYCIN B LYASE"/>
    <property type="match status" value="1"/>
</dbReference>
<keyword evidence="1" id="KW-0472">Membrane</keyword>
<organism evidence="2 3">
    <name type="scientific">Candidatus Nitrosocosmicus oleophilus</name>
    <dbReference type="NCBI Taxonomy" id="1353260"/>
    <lineage>
        <taxon>Archaea</taxon>
        <taxon>Nitrososphaerota</taxon>
        <taxon>Nitrososphaeria</taxon>
        <taxon>Nitrososphaerales</taxon>
        <taxon>Nitrososphaeraceae</taxon>
        <taxon>Candidatus Nitrosocosmicus</taxon>
    </lineage>
</organism>
<keyword evidence="2" id="KW-0456">Lyase</keyword>
<dbReference type="GO" id="GO:0016829">
    <property type="term" value="F:lyase activity"/>
    <property type="evidence" value="ECO:0007669"/>
    <property type="project" value="UniProtKB-KW"/>
</dbReference>
<evidence type="ECO:0000256" key="1">
    <source>
        <dbReference type="SAM" id="Phobius"/>
    </source>
</evidence>
<keyword evidence="1" id="KW-0812">Transmembrane</keyword>